<feature type="transmembrane region" description="Helical" evidence="5">
    <location>
        <begin position="275"/>
        <end position="300"/>
    </location>
</feature>
<dbReference type="EMBL" id="JAUDZG010000003">
    <property type="protein sequence ID" value="KAK3306330.1"/>
    <property type="molecule type" value="Genomic_DNA"/>
</dbReference>
<evidence type="ECO:0000256" key="4">
    <source>
        <dbReference type="ARBA" id="ARBA00023136"/>
    </source>
</evidence>
<feature type="transmembrane region" description="Helical" evidence="5">
    <location>
        <begin position="44"/>
        <end position="63"/>
    </location>
</feature>
<feature type="transmembrane region" description="Helical" evidence="5">
    <location>
        <begin position="478"/>
        <end position="500"/>
    </location>
</feature>
<evidence type="ECO:0000256" key="3">
    <source>
        <dbReference type="ARBA" id="ARBA00022989"/>
    </source>
</evidence>
<protein>
    <submittedName>
        <fullName evidence="6">Amino acid/polyamine transporter I</fullName>
    </submittedName>
</protein>
<feature type="transmembrane region" description="Helical" evidence="5">
    <location>
        <begin position="374"/>
        <end position="396"/>
    </location>
</feature>
<dbReference type="GO" id="GO:0015179">
    <property type="term" value="F:L-amino acid transmembrane transporter activity"/>
    <property type="evidence" value="ECO:0007669"/>
    <property type="project" value="TreeGrafter"/>
</dbReference>
<feature type="transmembrane region" description="Helical" evidence="5">
    <location>
        <begin position="164"/>
        <end position="182"/>
    </location>
</feature>
<dbReference type="InterPro" id="IPR050598">
    <property type="entry name" value="AminoAcid_Transporter"/>
</dbReference>
<dbReference type="PANTHER" id="PTHR11785:SF382">
    <property type="entry name" value="LOW-AFFINITY METHIONINE PERMEASE"/>
    <property type="match status" value="1"/>
</dbReference>
<comment type="subcellular location">
    <subcellularLocation>
        <location evidence="1">Membrane</location>
        <topology evidence="1">Multi-pass membrane protein</topology>
    </subcellularLocation>
</comment>
<evidence type="ECO:0000256" key="2">
    <source>
        <dbReference type="ARBA" id="ARBA00022692"/>
    </source>
</evidence>
<reference evidence="6" key="2">
    <citation type="submission" date="2023-06" db="EMBL/GenBank/DDBJ databases">
        <authorList>
            <consortium name="Lawrence Berkeley National Laboratory"/>
            <person name="Mondo S.J."/>
            <person name="Hensen N."/>
            <person name="Bonometti L."/>
            <person name="Westerberg I."/>
            <person name="Brannstrom I.O."/>
            <person name="Guillou S."/>
            <person name="Cros-Aarteil S."/>
            <person name="Calhoun S."/>
            <person name="Haridas S."/>
            <person name="Kuo A."/>
            <person name="Pangilinan J."/>
            <person name="Riley R."/>
            <person name="Labutti K."/>
            <person name="Andreopoulos B."/>
            <person name="Lipzen A."/>
            <person name="Chen C."/>
            <person name="Yanf M."/>
            <person name="Daum C."/>
            <person name="Ng V."/>
            <person name="Clum A."/>
            <person name="Steindorff A."/>
            <person name="Ohm R."/>
            <person name="Martin F."/>
            <person name="Silar P."/>
            <person name="Natvig D."/>
            <person name="Lalanne C."/>
            <person name="Gautier V."/>
            <person name="Ament-Velasquez S.L."/>
            <person name="Kruys A."/>
            <person name="Hutchinson M.I."/>
            <person name="Powell A.J."/>
            <person name="Barry K."/>
            <person name="Miller A.N."/>
            <person name="Grigoriev I.V."/>
            <person name="Debuchy R."/>
            <person name="Gladieux P."/>
            <person name="Thoren M.H."/>
            <person name="Johannesson H."/>
        </authorList>
    </citation>
    <scope>NUCLEOTIDE SEQUENCE</scope>
    <source>
        <strain evidence="6">CBS 333.67</strain>
    </source>
</reference>
<evidence type="ECO:0000313" key="7">
    <source>
        <dbReference type="Proteomes" id="UP001273166"/>
    </source>
</evidence>
<evidence type="ECO:0000313" key="6">
    <source>
        <dbReference type="EMBL" id="KAK3306330.1"/>
    </source>
</evidence>
<feature type="transmembrane region" description="Helical" evidence="5">
    <location>
        <begin position="235"/>
        <end position="255"/>
    </location>
</feature>
<dbReference type="Gene3D" id="1.20.1740.10">
    <property type="entry name" value="Amino acid/polyamine transporter I"/>
    <property type="match status" value="1"/>
</dbReference>
<sequence length="537" mass="58457">MGIFNASSEEAGSDKVAGHVVQDDTEVGEIKEENKYAYDDSRKLGVMGAVFIILNKMIGTGIFSTPSSIFAATGSVGVSLMLWVIGGFLTFCGLSVWLEFGLAIPRSGGEKNYLEHIYRRPRYLASCVLASQMILLGFSSGNSLAFGRYILYAAGNELKDSYKARGIGVVCATFAVLLHAVLPKWGIRLINALGIFKVVILLFIVFSGFAALAGRRLVPDPRNFDNAFAIESGEGYGGGGAYAYSNALLNIVYSYKGWENANYVLSEIKNPRRTLAIAMPLAVGTVTVLYVLANVAYFAAIPKSDLATSEVIVAGLFFKNVFGDSAGARSLPAFVALSNLGNVLAVSFAHARLNQEMGKEGLLPLSRLWASNKPFNSPAAALFLHWLVTIIVLLAPPPGPAYNFIVNLYTYPGAWINSFVAAGLIYLQYYQKKSGEEPWNPGWRTWLPVTVLFLLCNAFLAVVPFIPPADGDFWAEGYPYYVFPVVGVGVLILGGIYWTLWTKFWPAVRGHKIVAERILGEDGVEVVRYRKVKTHAA</sequence>
<dbReference type="InterPro" id="IPR002293">
    <property type="entry name" value="AA/rel_permease1"/>
</dbReference>
<proteinExistence type="predicted"/>
<dbReference type="GeneID" id="87880668"/>
<keyword evidence="4 5" id="KW-0472">Membrane</keyword>
<feature type="transmembrane region" description="Helical" evidence="5">
    <location>
        <begin position="447"/>
        <end position="466"/>
    </location>
</feature>
<feature type="transmembrane region" description="Helical" evidence="5">
    <location>
        <begin position="194"/>
        <end position="215"/>
    </location>
</feature>
<dbReference type="PANTHER" id="PTHR11785">
    <property type="entry name" value="AMINO ACID TRANSPORTER"/>
    <property type="match status" value="1"/>
</dbReference>
<organism evidence="6 7">
    <name type="scientific">Chaetomium strumarium</name>
    <dbReference type="NCBI Taxonomy" id="1170767"/>
    <lineage>
        <taxon>Eukaryota</taxon>
        <taxon>Fungi</taxon>
        <taxon>Dikarya</taxon>
        <taxon>Ascomycota</taxon>
        <taxon>Pezizomycotina</taxon>
        <taxon>Sordariomycetes</taxon>
        <taxon>Sordariomycetidae</taxon>
        <taxon>Sordariales</taxon>
        <taxon>Chaetomiaceae</taxon>
        <taxon>Chaetomium</taxon>
    </lineage>
</organism>
<dbReference type="FunFam" id="1.20.1740.10:FF:000025">
    <property type="entry name" value="High-affinity methionine permease"/>
    <property type="match status" value="1"/>
</dbReference>
<evidence type="ECO:0000256" key="1">
    <source>
        <dbReference type="ARBA" id="ARBA00004141"/>
    </source>
</evidence>
<dbReference type="Pfam" id="PF13520">
    <property type="entry name" value="AA_permease_2"/>
    <property type="match status" value="1"/>
</dbReference>
<dbReference type="GO" id="GO:0016020">
    <property type="term" value="C:membrane"/>
    <property type="evidence" value="ECO:0007669"/>
    <property type="project" value="UniProtKB-SubCell"/>
</dbReference>
<keyword evidence="7" id="KW-1185">Reference proteome</keyword>
<keyword evidence="3 5" id="KW-1133">Transmembrane helix</keyword>
<dbReference type="PIRSF" id="PIRSF006060">
    <property type="entry name" value="AA_transporter"/>
    <property type="match status" value="1"/>
</dbReference>
<gene>
    <name evidence="6" type="ORF">B0T15DRAFT_137747</name>
</gene>
<feature type="transmembrane region" description="Helical" evidence="5">
    <location>
        <begin position="331"/>
        <end position="353"/>
    </location>
</feature>
<feature type="transmembrane region" description="Helical" evidence="5">
    <location>
        <begin position="69"/>
        <end position="102"/>
    </location>
</feature>
<keyword evidence="2 5" id="KW-0812">Transmembrane</keyword>
<comment type="caution">
    <text evidence="6">The sequence shown here is derived from an EMBL/GenBank/DDBJ whole genome shotgun (WGS) entry which is preliminary data.</text>
</comment>
<feature type="transmembrane region" description="Helical" evidence="5">
    <location>
        <begin position="123"/>
        <end position="144"/>
    </location>
</feature>
<evidence type="ECO:0000256" key="5">
    <source>
        <dbReference type="SAM" id="Phobius"/>
    </source>
</evidence>
<accession>A0AAJ0GUX8</accession>
<dbReference type="AlphaFoldDB" id="A0AAJ0GUX8"/>
<reference evidence="6" key="1">
    <citation type="journal article" date="2023" name="Mol. Phylogenet. Evol.">
        <title>Genome-scale phylogeny and comparative genomics of the fungal order Sordariales.</title>
        <authorList>
            <person name="Hensen N."/>
            <person name="Bonometti L."/>
            <person name="Westerberg I."/>
            <person name="Brannstrom I.O."/>
            <person name="Guillou S."/>
            <person name="Cros-Aarteil S."/>
            <person name="Calhoun S."/>
            <person name="Haridas S."/>
            <person name="Kuo A."/>
            <person name="Mondo S."/>
            <person name="Pangilinan J."/>
            <person name="Riley R."/>
            <person name="LaButti K."/>
            <person name="Andreopoulos B."/>
            <person name="Lipzen A."/>
            <person name="Chen C."/>
            <person name="Yan M."/>
            <person name="Daum C."/>
            <person name="Ng V."/>
            <person name="Clum A."/>
            <person name="Steindorff A."/>
            <person name="Ohm R.A."/>
            <person name="Martin F."/>
            <person name="Silar P."/>
            <person name="Natvig D.O."/>
            <person name="Lalanne C."/>
            <person name="Gautier V."/>
            <person name="Ament-Velasquez S.L."/>
            <person name="Kruys A."/>
            <person name="Hutchinson M.I."/>
            <person name="Powell A.J."/>
            <person name="Barry K."/>
            <person name="Miller A.N."/>
            <person name="Grigoriev I.V."/>
            <person name="Debuchy R."/>
            <person name="Gladieux P."/>
            <person name="Hiltunen Thoren M."/>
            <person name="Johannesson H."/>
        </authorList>
    </citation>
    <scope>NUCLEOTIDE SEQUENCE</scope>
    <source>
        <strain evidence="6">CBS 333.67</strain>
    </source>
</reference>
<dbReference type="RefSeq" id="XP_062722110.1">
    <property type="nucleotide sequence ID" value="XM_062861839.1"/>
</dbReference>
<feature type="transmembrane region" description="Helical" evidence="5">
    <location>
        <begin position="408"/>
        <end position="427"/>
    </location>
</feature>
<name>A0AAJ0GUX8_9PEZI</name>
<dbReference type="Proteomes" id="UP001273166">
    <property type="component" value="Unassembled WGS sequence"/>
</dbReference>